<evidence type="ECO:0000313" key="2">
    <source>
        <dbReference type="Proteomes" id="UP001600165"/>
    </source>
</evidence>
<sequence>MRHLGEAEPVRLTFPRLQPERERLRHLIVGSNEGVRSAIHTLHQLRYAEQAQWSPILTIPTSGILLTPEQGEVFSYLLRYRQLS</sequence>
<proteinExistence type="predicted"/>
<keyword evidence="2" id="KW-1185">Reference proteome</keyword>
<dbReference type="RefSeq" id="WP_377963799.1">
    <property type="nucleotide sequence ID" value="NZ_JBHZOL010000057.1"/>
</dbReference>
<evidence type="ECO:0000313" key="1">
    <source>
        <dbReference type="EMBL" id="MFE4106225.1"/>
    </source>
</evidence>
<organism evidence="1 2">
    <name type="scientific">Almyronema epifaneia S1</name>
    <dbReference type="NCBI Taxonomy" id="2991925"/>
    <lineage>
        <taxon>Bacteria</taxon>
        <taxon>Bacillati</taxon>
        <taxon>Cyanobacteriota</taxon>
        <taxon>Cyanophyceae</taxon>
        <taxon>Nodosilineales</taxon>
        <taxon>Nodosilineaceae</taxon>
        <taxon>Almyronema</taxon>
        <taxon>Almyronema epifaneia</taxon>
    </lineage>
</organism>
<name>A0ABW6IF27_9CYAN</name>
<reference evidence="1 2" key="1">
    <citation type="submission" date="2024-10" db="EMBL/GenBank/DDBJ databases">
        <authorList>
            <person name="Ratan Roy A."/>
            <person name="Morales Sandoval P.H."/>
            <person name="De Los Santos Villalobos S."/>
            <person name="Chakraborty S."/>
            <person name="Mukherjee J."/>
        </authorList>
    </citation>
    <scope>NUCLEOTIDE SEQUENCE [LARGE SCALE GENOMIC DNA]</scope>
    <source>
        <strain evidence="1 2">S1</strain>
    </source>
</reference>
<dbReference type="Proteomes" id="UP001600165">
    <property type="component" value="Unassembled WGS sequence"/>
</dbReference>
<protein>
    <submittedName>
        <fullName evidence="1">Uncharacterized protein</fullName>
    </submittedName>
</protein>
<dbReference type="EMBL" id="JBHZOL010000057">
    <property type="protein sequence ID" value="MFE4106225.1"/>
    <property type="molecule type" value="Genomic_DNA"/>
</dbReference>
<gene>
    <name evidence="1" type="ORF">ACFVKH_08055</name>
</gene>
<comment type="caution">
    <text evidence="1">The sequence shown here is derived from an EMBL/GenBank/DDBJ whole genome shotgun (WGS) entry which is preliminary data.</text>
</comment>
<accession>A0ABW6IF27</accession>